<evidence type="ECO:0000256" key="1">
    <source>
        <dbReference type="SAM" id="Phobius"/>
    </source>
</evidence>
<dbReference type="RefSeq" id="WP_167872519.1">
    <property type="nucleotide sequence ID" value="NZ_CP048852.1"/>
</dbReference>
<proteinExistence type="predicted"/>
<keyword evidence="1" id="KW-0472">Membrane</keyword>
<evidence type="ECO:0000313" key="2">
    <source>
        <dbReference type="EMBL" id="QIW80070.1"/>
    </source>
</evidence>
<sequence length="58" mass="6258">MQFAINVLEIIGLLLIGLVSIDTYGSKRRIKPQITFGLLVIAGMSFIAGLVLLIISNV</sequence>
<feature type="transmembrane region" description="Helical" evidence="1">
    <location>
        <begin position="6"/>
        <end position="24"/>
    </location>
</feature>
<evidence type="ECO:0000313" key="3">
    <source>
        <dbReference type="Proteomes" id="UP000501914"/>
    </source>
</evidence>
<keyword evidence="1" id="KW-0812">Transmembrane</keyword>
<accession>A0A6H0WHQ0</accession>
<protein>
    <submittedName>
        <fullName evidence="2">Uncharacterized protein</fullName>
    </submittedName>
</protein>
<dbReference type="Proteomes" id="UP000501914">
    <property type="component" value="Chromosome"/>
</dbReference>
<reference evidence="2 3" key="1">
    <citation type="submission" date="2020-02" db="EMBL/GenBank/DDBJ databases">
        <title>Genome sequencing, annotation and comparative genomic analysis of Bacillus tequilensis EA-CB0015, an effective biological control agent against Pseudocercospora fijiensis in banana plants.</title>
        <authorList>
            <person name="Cuellar-Gaviria T.Z."/>
            <person name="Ju K.-S."/>
            <person name="Villegas-Escobar V."/>
        </authorList>
    </citation>
    <scope>NUCLEOTIDE SEQUENCE [LARGE SCALE GENOMIC DNA]</scope>
    <source>
        <strain evidence="2 3">EA-CB0015</strain>
    </source>
</reference>
<keyword evidence="1" id="KW-1133">Transmembrane helix</keyword>
<feature type="transmembrane region" description="Helical" evidence="1">
    <location>
        <begin position="36"/>
        <end position="55"/>
    </location>
</feature>
<name>A0A6H0WHQ0_9BACI</name>
<dbReference type="EMBL" id="CP048852">
    <property type="protein sequence ID" value="QIW80070.1"/>
    <property type="molecule type" value="Genomic_DNA"/>
</dbReference>
<gene>
    <name evidence="2" type="ORF">G4P54_09760</name>
</gene>
<dbReference type="KEGG" id="bteq:G4P54_09760"/>
<keyword evidence="3" id="KW-1185">Reference proteome</keyword>
<organism evidence="2 3">
    <name type="scientific">Bacillus tequilensis</name>
    <dbReference type="NCBI Taxonomy" id="227866"/>
    <lineage>
        <taxon>Bacteria</taxon>
        <taxon>Bacillati</taxon>
        <taxon>Bacillota</taxon>
        <taxon>Bacilli</taxon>
        <taxon>Bacillales</taxon>
        <taxon>Bacillaceae</taxon>
        <taxon>Bacillus</taxon>
    </lineage>
</organism>
<dbReference type="AlphaFoldDB" id="A0A6H0WHQ0"/>